<feature type="binding site" evidence="8">
    <location>
        <position position="405"/>
    </location>
    <ligand>
        <name>[4Fe-4S] cluster</name>
        <dbReference type="ChEBI" id="CHEBI:49883"/>
        <label>2</label>
    </ligand>
</feature>
<evidence type="ECO:0000256" key="3">
    <source>
        <dbReference type="ARBA" id="ARBA00022723"/>
    </source>
</evidence>
<dbReference type="InterPro" id="IPR010208">
    <property type="entry name" value="Ion_transpt_RnfC/RsxC"/>
</dbReference>
<dbReference type="GO" id="GO:0046872">
    <property type="term" value="F:metal ion binding"/>
    <property type="evidence" value="ECO:0007669"/>
    <property type="project" value="UniProtKB-KW"/>
</dbReference>
<comment type="subunit">
    <text evidence="8">The complex is composed of six subunits: RnfA, RnfB, RnfC, RnfD, RnfE and RnfG.</text>
</comment>
<dbReference type="Pfam" id="PF01512">
    <property type="entry name" value="Complex1_51K"/>
    <property type="match status" value="1"/>
</dbReference>
<dbReference type="InterPro" id="IPR026902">
    <property type="entry name" value="RnfC_N"/>
</dbReference>
<dbReference type="PROSITE" id="PS51379">
    <property type="entry name" value="4FE4S_FER_2"/>
    <property type="match status" value="1"/>
</dbReference>
<evidence type="ECO:0000313" key="11">
    <source>
        <dbReference type="Proteomes" id="UP000823912"/>
    </source>
</evidence>
<keyword evidence="1 8" id="KW-0813">Transport</keyword>
<dbReference type="InterPro" id="IPR037225">
    <property type="entry name" value="Nuo51_FMN-bd_sf"/>
</dbReference>
<keyword evidence="7 8" id="KW-0411">Iron-sulfur</keyword>
<reference evidence="10" key="2">
    <citation type="journal article" date="2021" name="PeerJ">
        <title>Extensive microbial diversity within the chicken gut microbiome revealed by metagenomics and culture.</title>
        <authorList>
            <person name="Gilroy R."/>
            <person name="Ravi A."/>
            <person name="Getino M."/>
            <person name="Pursley I."/>
            <person name="Horton D.L."/>
            <person name="Alikhan N.F."/>
            <person name="Baker D."/>
            <person name="Gharbi K."/>
            <person name="Hall N."/>
            <person name="Watson M."/>
            <person name="Adriaenssens E.M."/>
            <person name="Foster-Nyarko E."/>
            <person name="Jarju S."/>
            <person name="Secka A."/>
            <person name="Antonio M."/>
            <person name="Oren A."/>
            <person name="Chaudhuri R.R."/>
            <person name="La Ragione R."/>
            <person name="Hildebrand F."/>
            <person name="Pallen M.J."/>
        </authorList>
    </citation>
    <scope>NUCLEOTIDE SEQUENCE</scope>
    <source>
        <strain evidence="10">ChiSjej5B23-6657</strain>
    </source>
</reference>
<dbReference type="Pfam" id="PF10531">
    <property type="entry name" value="SLBB"/>
    <property type="match status" value="1"/>
</dbReference>
<keyword evidence="4 8" id="KW-0677">Repeat</keyword>
<evidence type="ECO:0000256" key="5">
    <source>
        <dbReference type="ARBA" id="ARBA00022982"/>
    </source>
</evidence>
<dbReference type="GO" id="GO:0009055">
    <property type="term" value="F:electron transfer activity"/>
    <property type="evidence" value="ECO:0007669"/>
    <property type="project" value="InterPro"/>
</dbReference>
<dbReference type="SUPFAM" id="SSF46548">
    <property type="entry name" value="alpha-helical ferredoxin"/>
    <property type="match status" value="1"/>
</dbReference>
<evidence type="ECO:0000256" key="8">
    <source>
        <dbReference type="HAMAP-Rule" id="MF_00461"/>
    </source>
</evidence>
<dbReference type="Pfam" id="PF13375">
    <property type="entry name" value="RnfC_N"/>
    <property type="match status" value="1"/>
</dbReference>
<dbReference type="InterPro" id="IPR019554">
    <property type="entry name" value="Soluble_ligand-bd"/>
</dbReference>
<keyword evidence="6 8" id="KW-0408">Iron</keyword>
<evidence type="ECO:0000256" key="4">
    <source>
        <dbReference type="ARBA" id="ARBA00022737"/>
    </source>
</evidence>
<dbReference type="PROSITE" id="PS00198">
    <property type="entry name" value="4FE4S_FER_1"/>
    <property type="match status" value="1"/>
</dbReference>
<feature type="binding site" evidence="8">
    <location>
        <position position="376"/>
    </location>
    <ligand>
        <name>[4Fe-4S] cluster</name>
        <dbReference type="ChEBI" id="CHEBI:49883"/>
        <label>2</label>
    </ligand>
</feature>
<protein>
    <recommendedName>
        <fullName evidence="8">Ion-translocating oxidoreductase complex subunit C</fullName>
        <ecNumber evidence="8">7.-.-.-</ecNumber>
    </recommendedName>
    <alternativeName>
        <fullName evidence="8">Rnf electron transport complex subunit C</fullName>
    </alternativeName>
</protein>
<feature type="binding site" evidence="8">
    <location>
        <position position="411"/>
    </location>
    <ligand>
        <name>[4Fe-4S] cluster</name>
        <dbReference type="ChEBI" id="CHEBI:49883"/>
        <label>2</label>
    </ligand>
</feature>
<comment type="cofactor">
    <cofactor evidence="8">
        <name>[4Fe-4S] cluster</name>
        <dbReference type="ChEBI" id="CHEBI:49883"/>
    </cofactor>
    <text evidence="8">Binds 2 [4Fe-4S] clusters per subunit.</text>
</comment>
<dbReference type="GO" id="GO:0051539">
    <property type="term" value="F:4 iron, 4 sulfur cluster binding"/>
    <property type="evidence" value="ECO:0007669"/>
    <property type="project" value="UniProtKB-KW"/>
</dbReference>
<gene>
    <name evidence="10" type="primary">rsxC</name>
    <name evidence="8" type="synonym">rnfC</name>
    <name evidence="10" type="ORF">IAA55_07490</name>
</gene>
<dbReference type="PANTHER" id="PTHR43034:SF2">
    <property type="entry name" value="ION-TRANSLOCATING OXIDOREDUCTASE COMPLEX SUBUNIT C"/>
    <property type="match status" value="1"/>
</dbReference>
<name>A0A9D1E9X9_9FIRM</name>
<keyword evidence="2 8" id="KW-0004">4Fe-4S</keyword>
<dbReference type="HAMAP" id="MF_00461">
    <property type="entry name" value="RsxC_RnfC"/>
    <property type="match status" value="1"/>
</dbReference>
<dbReference type="InterPro" id="IPR017896">
    <property type="entry name" value="4Fe4S_Fe-S-bd"/>
</dbReference>
<dbReference type="SUPFAM" id="SSF142019">
    <property type="entry name" value="Nqo1 FMN-binding domain-like"/>
    <property type="match status" value="1"/>
</dbReference>
<evidence type="ECO:0000259" key="9">
    <source>
        <dbReference type="PROSITE" id="PS51379"/>
    </source>
</evidence>
<dbReference type="EMBL" id="DVHM01000119">
    <property type="protein sequence ID" value="HIR71109.1"/>
    <property type="molecule type" value="Genomic_DNA"/>
</dbReference>
<dbReference type="GO" id="GO:0022900">
    <property type="term" value="P:electron transport chain"/>
    <property type="evidence" value="ECO:0007669"/>
    <property type="project" value="UniProtKB-UniRule"/>
</dbReference>
<dbReference type="PANTHER" id="PTHR43034">
    <property type="entry name" value="ION-TRANSLOCATING OXIDOREDUCTASE COMPLEX SUBUNIT C"/>
    <property type="match status" value="1"/>
</dbReference>
<dbReference type="EC" id="7.-.-.-" evidence="8"/>
<keyword evidence="8" id="KW-1003">Cell membrane</keyword>
<feature type="domain" description="4Fe-4S ferredoxin-type" evidence="9">
    <location>
        <begin position="357"/>
        <end position="386"/>
    </location>
</feature>
<sequence>MGLKTFKGGVHPKDGKDLSKAKPIKEYLPTGDLVFPVSQHIGAPAVPIVAVGDTVKKGQKIAEAGGFVSAPVYSSVSGTVKAIEPRRTAVGDMVDSIIIENDGNYTEMEYEEIEDVSSLSKEEIIDKIREAGIVGMGGAGFPTHVKLSPKEPEKIEYIIANCAECEPYLTSDYRRMVEQPEKLVEGMRIILQLFPHAKGVFGVEDNKPDCIQKLRELTAGEDRMTVVPLMTKYPQGGERQLIYAVTGRSINSKMLPADVGCIVDNVETIVAIYHAVKLGQPLTNRIFTVTGDAVCEPRNFYISIGTSYQELLEAAGGLIKPAKKMISGGPMMGFALFDLDVPTTKTTSALLCMTEDEASKYETTACINCGRCVEACPEQLVPSRLADFSAHGQKDMFEKWYGLECVECGSCSYVCPARRPLAQAVKTMKKDVLADKRKKK</sequence>
<keyword evidence="3 8" id="KW-0479">Metal-binding</keyword>
<feature type="binding site" evidence="8">
    <location>
        <position position="408"/>
    </location>
    <ligand>
        <name>[4Fe-4S] cluster</name>
        <dbReference type="ChEBI" id="CHEBI:49883"/>
        <label>2</label>
    </ligand>
</feature>
<comment type="similarity">
    <text evidence="8">Belongs to the 4Fe4S bacterial-type ferredoxin family. RnfC subfamily.</text>
</comment>
<comment type="function">
    <text evidence="8">Part of a membrane-bound complex that couples electron transfer with translocation of ions across the membrane.</text>
</comment>
<accession>A0A9D1E9X9</accession>
<evidence type="ECO:0000256" key="7">
    <source>
        <dbReference type="ARBA" id="ARBA00023014"/>
    </source>
</evidence>
<dbReference type="AlphaFoldDB" id="A0A9D1E9X9"/>
<evidence type="ECO:0000256" key="1">
    <source>
        <dbReference type="ARBA" id="ARBA00022448"/>
    </source>
</evidence>
<dbReference type="Proteomes" id="UP000823912">
    <property type="component" value="Unassembled WGS sequence"/>
</dbReference>
<organism evidence="10 11">
    <name type="scientific">Candidatus Pullilachnospira gallistercoris</name>
    <dbReference type="NCBI Taxonomy" id="2840911"/>
    <lineage>
        <taxon>Bacteria</taxon>
        <taxon>Bacillati</taxon>
        <taxon>Bacillota</taxon>
        <taxon>Clostridia</taxon>
        <taxon>Lachnospirales</taxon>
        <taxon>Lachnospiraceae</taxon>
        <taxon>Lachnospiraceae incertae sedis</taxon>
        <taxon>Candidatus Pullilachnospira</taxon>
    </lineage>
</organism>
<reference evidence="10" key="1">
    <citation type="submission" date="2020-10" db="EMBL/GenBank/DDBJ databases">
        <authorList>
            <person name="Gilroy R."/>
        </authorList>
    </citation>
    <scope>NUCLEOTIDE SEQUENCE</scope>
    <source>
        <strain evidence="10">ChiSjej5B23-6657</strain>
    </source>
</reference>
<dbReference type="GO" id="GO:0005886">
    <property type="term" value="C:plasma membrane"/>
    <property type="evidence" value="ECO:0007669"/>
    <property type="project" value="UniProtKB-SubCell"/>
</dbReference>
<evidence type="ECO:0000256" key="2">
    <source>
        <dbReference type="ARBA" id="ARBA00022485"/>
    </source>
</evidence>
<dbReference type="Gene3D" id="3.40.50.11540">
    <property type="entry name" value="NADH-ubiquinone oxidoreductase 51kDa subunit"/>
    <property type="match status" value="1"/>
</dbReference>
<dbReference type="Pfam" id="PF12838">
    <property type="entry name" value="Fer4_7"/>
    <property type="match status" value="1"/>
</dbReference>
<feature type="binding site" evidence="8">
    <location>
        <position position="366"/>
    </location>
    <ligand>
        <name>[4Fe-4S] cluster</name>
        <dbReference type="ChEBI" id="CHEBI:49883"/>
        <label>1</label>
    </ligand>
</feature>
<dbReference type="InterPro" id="IPR011538">
    <property type="entry name" value="Nuo51_FMN-bd"/>
</dbReference>
<keyword evidence="8" id="KW-0472">Membrane</keyword>
<keyword evidence="5 8" id="KW-0249">Electron transport</keyword>
<feature type="binding site" evidence="8">
    <location>
        <position position="415"/>
    </location>
    <ligand>
        <name>[4Fe-4S] cluster</name>
        <dbReference type="ChEBI" id="CHEBI:49883"/>
        <label>1</label>
    </ligand>
</feature>
<keyword evidence="8" id="KW-1278">Translocase</keyword>
<dbReference type="NCBIfam" id="TIGR01945">
    <property type="entry name" value="rnfC"/>
    <property type="match status" value="1"/>
</dbReference>
<evidence type="ECO:0000256" key="6">
    <source>
        <dbReference type="ARBA" id="ARBA00023004"/>
    </source>
</evidence>
<comment type="subcellular location">
    <subcellularLocation>
        <location evidence="8">Cell membrane</location>
        <topology evidence="8">Peripheral membrane protein</topology>
    </subcellularLocation>
</comment>
<evidence type="ECO:0000313" key="10">
    <source>
        <dbReference type="EMBL" id="HIR71109.1"/>
    </source>
</evidence>
<dbReference type="NCBIfam" id="NF003454">
    <property type="entry name" value="PRK05035.1"/>
    <property type="match status" value="1"/>
</dbReference>
<comment type="caution">
    <text evidence="10">The sequence shown here is derived from an EMBL/GenBank/DDBJ whole genome shotgun (WGS) entry which is preliminary data.</text>
</comment>
<dbReference type="Gene3D" id="3.30.70.20">
    <property type="match status" value="1"/>
</dbReference>
<feature type="binding site" evidence="8">
    <location>
        <position position="369"/>
    </location>
    <ligand>
        <name>[4Fe-4S] cluster</name>
        <dbReference type="ChEBI" id="CHEBI:49883"/>
        <label>1</label>
    </ligand>
</feature>
<dbReference type="InterPro" id="IPR017900">
    <property type="entry name" value="4Fe4S_Fe_S_CS"/>
</dbReference>
<feature type="binding site" evidence="8">
    <location>
        <position position="372"/>
    </location>
    <ligand>
        <name>[4Fe-4S] cluster</name>
        <dbReference type="ChEBI" id="CHEBI:49883"/>
        <label>1</label>
    </ligand>
</feature>
<proteinExistence type="inferred from homology"/>